<reference evidence="2" key="1">
    <citation type="journal article" date="2020" name="bioRxiv">
        <title>A rank-normalized archaeal taxonomy based on genome phylogeny resolves widespread incomplete and uneven classifications.</title>
        <authorList>
            <person name="Rinke C."/>
            <person name="Chuvochina M."/>
            <person name="Mussig A.J."/>
            <person name="Chaumeil P.-A."/>
            <person name="Waite D.W."/>
            <person name="Whitman W.B."/>
            <person name="Parks D.H."/>
            <person name="Hugenholtz P."/>
        </authorList>
    </citation>
    <scope>NUCLEOTIDE SEQUENCE</scope>
    <source>
        <strain evidence="2">UBA12518</strain>
    </source>
</reference>
<dbReference type="Gene3D" id="3.40.50.10880">
    <property type="entry name" value="Uncharacterised protein PF01937, DUF89, domain 3"/>
    <property type="match status" value="1"/>
</dbReference>
<name>A0A832VZN6_9EURY</name>
<dbReference type="AlphaFoldDB" id="A0A832VZN6"/>
<proteinExistence type="predicted"/>
<dbReference type="Gene3D" id="1.10.8.380">
    <property type="entry name" value="Uncharacterised protein PF01937, DUF89, domain 1"/>
    <property type="match status" value="1"/>
</dbReference>
<dbReference type="Proteomes" id="UP000600363">
    <property type="component" value="Unassembled WGS sequence"/>
</dbReference>
<dbReference type="PIRSF" id="PIRSF006593">
    <property type="entry name" value="UCP006593"/>
    <property type="match status" value="1"/>
</dbReference>
<dbReference type="Gene3D" id="1.10.285.20">
    <property type="entry name" value="Uncharacterised protein PF01937, DUF89, domain 2"/>
    <property type="match status" value="1"/>
</dbReference>
<accession>A0A832VZN6</accession>
<sequence length="291" mass="31760">MRMESQCIECLISRVRYEAMLASTDDEVVFSACEAALRAMCEALSHTRCSASVATMVHRAAYDALGCDDPYAEIKRMCNATALRALPTAERLIEQAPSPEERLRRALLLATIGNAFDFGVAGFEVPHERFERELLERCRRGFDVDHTAEMVPLLEDVVYLTDNCGEVVLDALVLRELKSMGARITLVVKGAPIITDATLEDVHALGLDAHVDSVLTTGSNAIGVCLEEAPPELVRALDNASLVIAKGMANYESLSEHTLRVPVGYFMMAKCDVVAKSLGVQRGMLVAMLVQ</sequence>
<dbReference type="RefSeq" id="WP_042685646.1">
    <property type="nucleotide sequence ID" value="NZ_DUIH01000012.1"/>
</dbReference>
<dbReference type="Pfam" id="PF01937">
    <property type="entry name" value="ARMT1-like_dom"/>
    <property type="match status" value="1"/>
</dbReference>
<gene>
    <name evidence="2" type="ORF">HA299_03690</name>
</gene>
<protein>
    <submittedName>
        <fullName evidence="2">DUF89 family protein</fullName>
    </submittedName>
</protein>
<organism evidence="2 3">
    <name type="scientific">Methermicoccus shengliensis</name>
    <dbReference type="NCBI Taxonomy" id="660064"/>
    <lineage>
        <taxon>Archaea</taxon>
        <taxon>Methanobacteriati</taxon>
        <taxon>Methanobacteriota</taxon>
        <taxon>Stenosarchaea group</taxon>
        <taxon>Methanomicrobia</taxon>
        <taxon>Methanosarcinales</taxon>
        <taxon>Methermicoccaceae</taxon>
        <taxon>Methermicoccus</taxon>
    </lineage>
</organism>
<comment type="caution">
    <text evidence="2">The sequence shown here is derived from an EMBL/GenBank/DDBJ whole genome shotgun (WGS) entry which is preliminary data.</text>
</comment>
<dbReference type="InterPro" id="IPR036075">
    <property type="entry name" value="ARMT-1-like_metal-bd_sf"/>
</dbReference>
<dbReference type="EMBL" id="DUIH01000012">
    <property type="protein sequence ID" value="HIH69709.1"/>
    <property type="molecule type" value="Genomic_DNA"/>
</dbReference>
<evidence type="ECO:0000313" key="3">
    <source>
        <dbReference type="Proteomes" id="UP000600363"/>
    </source>
</evidence>
<feature type="domain" description="Damage-control phosphatase ARMT1-like metal-binding" evidence="1">
    <location>
        <begin position="5"/>
        <end position="284"/>
    </location>
</feature>
<dbReference type="SUPFAM" id="SSF111321">
    <property type="entry name" value="AF1104-like"/>
    <property type="match status" value="1"/>
</dbReference>
<dbReference type="InterPro" id="IPR014444">
    <property type="entry name" value="PH1575-like"/>
</dbReference>
<evidence type="ECO:0000313" key="2">
    <source>
        <dbReference type="EMBL" id="HIH69709.1"/>
    </source>
</evidence>
<evidence type="ECO:0000259" key="1">
    <source>
        <dbReference type="Pfam" id="PF01937"/>
    </source>
</evidence>
<dbReference type="InterPro" id="IPR002791">
    <property type="entry name" value="ARMT1-like_metal-bd"/>
</dbReference>